<proteinExistence type="predicted"/>
<feature type="region of interest" description="Disordered" evidence="1">
    <location>
        <begin position="374"/>
        <end position="396"/>
    </location>
</feature>
<protein>
    <submittedName>
        <fullName evidence="5">PA14 domain-containing protein</fullName>
    </submittedName>
</protein>
<feature type="chain" id="PRO_5047548296" evidence="2">
    <location>
        <begin position="27"/>
        <end position="1286"/>
    </location>
</feature>
<dbReference type="Gene3D" id="3.90.182.10">
    <property type="entry name" value="Toxin - Anthrax Protective Antigen,domain 1"/>
    <property type="match status" value="4"/>
</dbReference>
<reference evidence="5" key="2">
    <citation type="submission" date="2022-09" db="EMBL/GenBank/DDBJ databases">
        <title>Biosynthetic gene clusters of Dactylosporangioum fulvum.</title>
        <authorList>
            <person name="Caradec T."/>
        </authorList>
    </citation>
    <scope>NUCLEOTIDE SEQUENCE</scope>
    <source>
        <strain evidence="5">NRRL B-16292</strain>
    </source>
</reference>
<dbReference type="RefSeq" id="WP_259855979.1">
    <property type="nucleotide sequence ID" value="NZ_BAAAST010000041.1"/>
</dbReference>
<dbReference type="PROSITE" id="PS51820">
    <property type="entry name" value="PA14"/>
    <property type="match status" value="5"/>
</dbReference>
<dbReference type="EMBL" id="CP073720">
    <property type="protein sequence ID" value="UWP78669.1"/>
    <property type="molecule type" value="Genomic_DNA"/>
</dbReference>
<keyword evidence="6" id="KW-1185">Reference proteome</keyword>
<dbReference type="InterPro" id="IPR000601">
    <property type="entry name" value="PKD_dom"/>
</dbReference>
<organism evidence="5 6">
    <name type="scientific">Dactylosporangium fulvum</name>
    <dbReference type="NCBI Taxonomy" id="53359"/>
    <lineage>
        <taxon>Bacteria</taxon>
        <taxon>Bacillati</taxon>
        <taxon>Actinomycetota</taxon>
        <taxon>Actinomycetes</taxon>
        <taxon>Micromonosporales</taxon>
        <taxon>Micromonosporaceae</taxon>
        <taxon>Dactylosporangium</taxon>
    </lineage>
</organism>
<feature type="domain" description="PKD" evidence="3">
    <location>
        <begin position="369"/>
        <end position="450"/>
    </location>
</feature>
<dbReference type="SUPFAM" id="SSF49299">
    <property type="entry name" value="PKD domain"/>
    <property type="match status" value="1"/>
</dbReference>
<keyword evidence="2" id="KW-0732">Signal</keyword>
<dbReference type="InterPro" id="IPR011042">
    <property type="entry name" value="6-blade_b-propeller_TolB-like"/>
</dbReference>
<feature type="domain" description="PA14" evidence="4">
    <location>
        <begin position="764"/>
        <end position="907"/>
    </location>
</feature>
<feature type="domain" description="PA14" evidence="4">
    <location>
        <begin position="900"/>
        <end position="1040"/>
    </location>
</feature>
<dbReference type="Pfam" id="PF07691">
    <property type="entry name" value="PA14"/>
    <property type="match status" value="5"/>
</dbReference>
<evidence type="ECO:0000256" key="2">
    <source>
        <dbReference type="SAM" id="SignalP"/>
    </source>
</evidence>
<gene>
    <name evidence="5" type="ORF">Dfulv_26185</name>
</gene>
<dbReference type="Gene3D" id="2.60.120.260">
    <property type="entry name" value="Galactose-binding domain-like"/>
    <property type="match status" value="1"/>
</dbReference>
<dbReference type="InterPro" id="IPR011658">
    <property type="entry name" value="PA14_dom"/>
</dbReference>
<feature type="domain" description="PA14" evidence="4">
    <location>
        <begin position="1032"/>
        <end position="1168"/>
    </location>
</feature>
<feature type="signal peptide" evidence="2">
    <location>
        <begin position="1"/>
        <end position="26"/>
    </location>
</feature>
<dbReference type="InterPro" id="IPR022409">
    <property type="entry name" value="PKD/Chitinase_dom"/>
</dbReference>
<dbReference type="SMART" id="SM00089">
    <property type="entry name" value="PKD"/>
    <property type="match status" value="1"/>
</dbReference>
<evidence type="ECO:0000256" key="1">
    <source>
        <dbReference type="SAM" id="MobiDB-lite"/>
    </source>
</evidence>
<evidence type="ECO:0000313" key="6">
    <source>
        <dbReference type="Proteomes" id="UP001059617"/>
    </source>
</evidence>
<sequence length="1286" mass="138243">MRRYLPFVALLTLVASLIGPMPPVRAATPPGFATQLVVGAGLDGPSGFEIAPDGRIFILERTGKIKIFKDGHLLTQPFADLPSEASGDRGLIGIAFDPGFGVANHYVYFYYTGHDLLNHLVRFDASGDVGTDGPYTIFQTQSPSQLLHVGGSIRFGPDGKLYFAVGDNGYPPNAQDLSNPHGKILRINPDGTIPPDNPFAGQPGKLGAIWAYGFRNPWRFQFDSATGRLYGGDVGDFTWEELNLVVKGGNYGWPVHEGRCTAACAGYVEPLTAYNHDGGSGAVTAGPVYRGTQFPPEYRGSLFFGDYSRGFIKQALLDDAGQITQVKDFDVDAGSVVDLKVAPDGSLYYITYFPGQLYRVSYSLAGNAPIVRASSDSTGGEEPLTVHFSSAGTSDPDGDDLSYHWDLGDGSTSAAANPTKTYSTVGVYPVTLTVSDGQNTVTSRPIVIQVGSPPTVAIAAPVDGSRYNSGDTITYNAFGTDAAGFDVSDGDLKTEVFLHHNTHLHPFVGPLTGRVGTFTIPTTGEASADTWFEVKVTVTDRNGLSASRSVFIYPNTSVLTFATAPPGLGLTLDGVPIRTPDAVQGVVGFKREIAAPPTAVDANGNVYHFTGWSDGGAIRHFVTTPAADATFTAHYAPSPPFTAEFFNNQDLRGPPVLTRQDRQVDFLWSTDPPGPGVNADHFSARWTKQQYFAAGRYRFTIASDDGARLYLDDQLVIDQWHDQGPTAYDHVVDFAAGEHKVRMEFYDNVVDASAKLSWETTPDQPRDVFLAEYWNTPGAGTAPTVPATRPRLSRDEAAVDHDWGPGSPGAGIDPDHFVARYTRSVTLTAGYYDFTTTTDDGVRLWVDGQKVIDRWVDQGATDHTARLVLGGGAHTIVMEYYENDASALARLTWSRAGDLPSAPPWTARYWNTPGAGSAPAVPARAPDLTRPESAIQLDGSPGGGIGDDHFVAVYTRTDVLPAGLYRFSGTSDDGVRVFVDDQPVVDKWREQNEAFTADKLVSGGPHAIRVEYYENAAGNQLRADYRRVGDVTSPPGWDGAYYANTTLSGVPAIARQDAAVDFDWGAGPPGPGLPADGFSARWTRTDILAAGIYTFRLVADDGARLFVDGVLVLDEWRDQPPTTFVIQRNLAEGAHVITVEYYERAAGAIARLTYDKTADPPPPVPWTASYYAGTGLAGQPLLTREETAVDHDWGDGAPAEDVPADGFSARWTRTDHLAGGTYRITATSDDGIRVLVDGAVVIDGWSDHPPTTYTFETALTEGAHTFTVEYFDSGGGALARCSVIRL</sequence>
<dbReference type="SMART" id="SM00758">
    <property type="entry name" value="PA14"/>
    <property type="match status" value="5"/>
</dbReference>
<dbReference type="InterPro" id="IPR035986">
    <property type="entry name" value="PKD_dom_sf"/>
</dbReference>
<evidence type="ECO:0000259" key="3">
    <source>
        <dbReference type="PROSITE" id="PS50093"/>
    </source>
</evidence>
<dbReference type="PANTHER" id="PTHR19328">
    <property type="entry name" value="HEDGEHOG-INTERACTING PROTEIN"/>
    <property type="match status" value="1"/>
</dbReference>
<dbReference type="CDD" id="cd00146">
    <property type="entry name" value="PKD"/>
    <property type="match status" value="1"/>
</dbReference>
<dbReference type="PANTHER" id="PTHR19328:SF13">
    <property type="entry name" value="HIPL1 PROTEIN"/>
    <property type="match status" value="1"/>
</dbReference>
<accession>A0ABY5VNK0</accession>
<dbReference type="Gene3D" id="2.120.10.30">
    <property type="entry name" value="TolB, C-terminal domain"/>
    <property type="match status" value="1"/>
</dbReference>
<name>A0ABY5VNK0_9ACTN</name>
<dbReference type="InterPro" id="IPR013783">
    <property type="entry name" value="Ig-like_fold"/>
</dbReference>
<evidence type="ECO:0000259" key="4">
    <source>
        <dbReference type="PROSITE" id="PS51820"/>
    </source>
</evidence>
<dbReference type="Proteomes" id="UP001059617">
    <property type="component" value="Chromosome"/>
</dbReference>
<dbReference type="Gene3D" id="2.60.40.10">
    <property type="entry name" value="Immunoglobulins"/>
    <property type="match status" value="1"/>
</dbReference>
<feature type="domain" description="PA14" evidence="4">
    <location>
        <begin position="1161"/>
        <end position="1286"/>
    </location>
</feature>
<feature type="domain" description="PA14" evidence="4">
    <location>
        <begin position="636"/>
        <end position="772"/>
    </location>
</feature>
<dbReference type="InterPro" id="IPR012938">
    <property type="entry name" value="Glc/Sorbosone_DH"/>
</dbReference>
<evidence type="ECO:0000313" key="5">
    <source>
        <dbReference type="EMBL" id="UWP78669.1"/>
    </source>
</evidence>
<dbReference type="PROSITE" id="PS50093">
    <property type="entry name" value="PKD"/>
    <property type="match status" value="1"/>
</dbReference>
<dbReference type="InterPro" id="IPR011041">
    <property type="entry name" value="Quinoprot_gluc/sorb_DH_b-prop"/>
</dbReference>
<dbReference type="Pfam" id="PF18911">
    <property type="entry name" value="PKD_4"/>
    <property type="match status" value="1"/>
</dbReference>
<dbReference type="Pfam" id="PF07995">
    <property type="entry name" value="GSDH"/>
    <property type="match status" value="1"/>
</dbReference>
<dbReference type="InterPro" id="IPR037524">
    <property type="entry name" value="PA14/GLEYA"/>
</dbReference>
<dbReference type="SUPFAM" id="SSF56988">
    <property type="entry name" value="Anthrax protective antigen"/>
    <property type="match status" value="5"/>
</dbReference>
<dbReference type="SUPFAM" id="SSF50952">
    <property type="entry name" value="Soluble quinoprotein glucose dehydrogenase"/>
    <property type="match status" value="1"/>
</dbReference>
<reference evidence="5" key="1">
    <citation type="submission" date="2021-04" db="EMBL/GenBank/DDBJ databases">
        <authorList>
            <person name="Hartkoorn R.C."/>
            <person name="Beaudoing E."/>
            <person name="Hot D."/>
        </authorList>
    </citation>
    <scope>NUCLEOTIDE SEQUENCE</scope>
    <source>
        <strain evidence="5">NRRL B-16292</strain>
    </source>
</reference>